<sequence length="367" mass="40225">MKPCLPTRRLFSPAIVRLIYSTLFASLSFCTANTFAADSLVVRIGVATQGSGDPPTYGGSPNATARIQRRYEDALKAQGIQVKWFFFKGAGPAVNEALANKQIDFADQGDLPAVLGRANGIKSHIIVANGVRTGIYLAVPPGSDIKTVKDLKGKNVALFRGTNAQLVADNVLKANGLSERDLHVINLDTSAAQAALVAKGVDAAFLDYTLFTLQRQGLAKIIYSSREAGPQYTRQSHLLVLPEFEQAHPDVVQAVVTAFVQAAQWTSDERNRAALFVLWANSGTPVSSWEDEFKGQQLKERASPLIDPFYISRYQKVADEALALHLIRTPVKVDGWFETKYLDHALQTLQLQKEWPRYDTNGKVIPG</sequence>
<feature type="signal peptide" evidence="1">
    <location>
        <begin position="1"/>
        <end position="36"/>
    </location>
</feature>
<evidence type="ECO:0000259" key="2">
    <source>
        <dbReference type="Pfam" id="PF09084"/>
    </source>
</evidence>
<dbReference type="OrthoDB" id="9780180at2"/>
<dbReference type="STRING" id="28092.WM40_11595"/>
<accession>A0A0F5JZX9</accession>
<dbReference type="AlphaFoldDB" id="A0A0F5JZX9"/>
<dbReference type="CDD" id="cd13555">
    <property type="entry name" value="PBP2_sulfate_ester_like"/>
    <property type="match status" value="1"/>
</dbReference>
<evidence type="ECO:0000313" key="3">
    <source>
        <dbReference type="EMBL" id="KKB63388.1"/>
    </source>
</evidence>
<gene>
    <name evidence="3" type="ORF">WM40_11595</name>
</gene>
<dbReference type="PANTHER" id="PTHR30024:SF21">
    <property type="entry name" value="ABC TRANSPORTER SUBSTRATE-BINDING PROTEIN"/>
    <property type="match status" value="1"/>
</dbReference>
<name>A0A0F5JZX9_9BURK</name>
<organism evidence="3 4">
    <name type="scientific">Robbsia andropogonis</name>
    <dbReference type="NCBI Taxonomy" id="28092"/>
    <lineage>
        <taxon>Bacteria</taxon>
        <taxon>Pseudomonadati</taxon>
        <taxon>Pseudomonadota</taxon>
        <taxon>Betaproteobacteria</taxon>
        <taxon>Burkholderiales</taxon>
        <taxon>Burkholderiaceae</taxon>
        <taxon>Robbsia</taxon>
    </lineage>
</organism>
<protein>
    <submittedName>
        <fullName evidence="3">Nitrate ABC transporter substrate-binding protein</fullName>
    </submittedName>
</protein>
<reference evidence="3 4" key="1">
    <citation type="submission" date="2015-03" db="EMBL/GenBank/DDBJ databases">
        <title>Draft Genome Sequence of Burkholderia andropogonis type strain ICMP2807, isolated from Sorghum bicolor.</title>
        <authorList>
            <person name="Lopes-Santos L."/>
            <person name="Castro D.B."/>
            <person name="Ottoboni L.M."/>
            <person name="Park D."/>
            <person name="Weirc B.S."/>
            <person name="Destefano S.A."/>
        </authorList>
    </citation>
    <scope>NUCLEOTIDE SEQUENCE [LARGE SCALE GENOMIC DNA]</scope>
    <source>
        <strain evidence="3 4">ICMP2807</strain>
    </source>
</reference>
<dbReference type="Pfam" id="PF09084">
    <property type="entry name" value="NMT1"/>
    <property type="match status" value="1"/>
</dbReference>
<dbReference type="SUPFAM" id="SSF53850">
    <property type="entry name" value="Periplasmic binding protein-like II"/>
    <property type="match status" value="1"/>
</dbReference>
<comment type="caution">
    <text evidence="3">The sequence shown here is derived from an EMBL/GenBank/DDBJ whole genome shotgun (WGS) entry which is preliminary data.</text>
</comment>
<dbReference type="Proteomes" id="UP000033618">
    <property type="component" value="Unassembled WGS sequence"/>
</dbReference>
<feature type="chain" id="PRO_5002490780" evidence="1">
    <location>
        <begin position="37"/>
        <end position="367"/>
    </location>
</feature>
<dbReference type="PATRIC" id="fig|28092.6.peg.2718"/>
<evidence type="ECO:0000313" key="4">
    <source>
        <dbReference type="Proteomes" id="UP000033618"/>
    </source>
</evidence>
<keyword evidence="1" id="KW-0732">Signal</keyword>
<proteinExistence type="predicted"/>
<dbReference type="PANTHER" id="PTHR30024">
    <property type="entry name" value="ALIPHATIC SULFONATES-BINDING PROTEIN-RELATED"/>
    <property type="match status" value="1"/>
</dbReference>
<dbReference type="EMBL" id="LAQU01000010">
    <property type="protein sequence ID" value="KKB63388.1"/>
    <property type="molecule type" value="Genomic_DNA"/>
</dbReference>
<dbReference type="InterPro" id="IPR015168">
    <property type="entry name" value="SsuA/THI5"/>
</dbReference>
<dbReference type="Gene3D" id="3.40.190.10">
    <property type="entry name" value="Periplasmic binding protein-like II"/>
    <property type="match status" value="2"/>
</dbReference>
<feature type="domain" description="SsuA/THI5-like" evidence="2">
    <location>
        <begin position="76"/>
        <end position="268"/>
    </location>
</feature>
<keyword evidence="4" id="KW-1185">Reference proteome</keyword>
<dbReference type="RefSeq" id="WP_046152928.1">
    <property type="nucleotide sequence ID" value="NZ_CADFGU010000003.1"/>
</dbReference>
<evidence type="ECO:0000256" key="1">
    <source>
        <dbReference type="SAM" id="SignalP"/>
    </source>
</evidence>